<proteinExistence type="predicted"/>
<protein>
    <submittedName>
        <fullName evidence="1">Epsilonproteobacterial nuoF-like protein</fullName>
    </submittedName>
</protein>
<name>A0A1Y0HGY1_9BACT</name>
<organism evidence="1 2">
    <name type="scientific">Sulfurospirillum diekertiae</name>
    <dbReference type="NCBI Taxonomy" id="1854492"/>
    <lineage>
        <taxon>Bacteria</taxon>
        <taxon>Pseudomonadati</taxon>
        <taxon>Campylobacterota</taxon>
        <taxon>Epsilonproteobacteria</taxon>
        <taxon>Campylobacterales</taxon>
        <taxon>Sulfurospirillaceae</taxon>
        <taxon>Sulfurospirillum</taxon>
    </lineage>
</organism>
<dbReference type="RefSeq" id="WP_087437465.1">
    <property type="nucleotide sequence ID" value="NZ_CP021416.1"/>
</dbReference>
<gene>
    <name evidence="1" type="ORF">Sdiek1_0176</name>
</gene>
<dbReference type="OrthoDB" id="5326713at2"/>
<accession>A0A1Y0HGY1</accession>
<dbReference type="Proteomes" id="UP000196005">
    <property type="component" value="Chromosome"/>
</dbReference>
<dbReference type="KEGG" id="suls:Sdiek1_0176"/>
<evidence type="ECO:0000313" key="1">
    <source>
        <dbReference type="EMBL" id="ARU47359.1"/>
    </source>
</evidence>
<reference evidence="2" key="1">
    <citation type="submission" date="2017-05" db="EMBL/GenBank/DDBJ databases">
        <title>Dechlorination kinetics govern the competition between two new strains of the genus Sulfurospirillum.</title>
        <authorList>
            <person name="Buttet G.F."/>
            <person name="Murray A.M."/>
            <person name="Goris T."/>
            <person name="Burion M."/>
            <person name="Lin B."/>
            <person name="Rolle M."/>
            <person name="Maillard J."/>
        </authorList>
    </citation>
    <scope>NUCLEOTIDE SEQUENCE [LARGE SCALE GENOMIC DNA]</scope>
    <source>
        <strain evidence="2">SL2-1</strain>
    </source>
</reference>
<dbReference type="EMBL" id="CP021416">
    <property type="protein sequence ID" value="ARU47359.1"/>
    <property type="molecule type" value="Genomic_DNA"/>
</dbReference>
<sequence>MATKQFIESLNQSNNEQFTFTCKGFDLIICIGTLPSRHNTTLFENLRASDANVVYLFTMEDPVLVEKSAFFSRYEIGSEEGVFALLAKSFLLHVKIPEHIKNYFEELDEGYISAESNLGEEEIEEIEALYQEASNVLLVLGEDLVCHPRASAIAHLAGLIAKYGKVKLLVVGSIPEMIITSKNETVLDEVEELKSFDGVVVYQCPAMSEEEEHSLIGSAQFQMAAKVQNNDKINVTINQEVYPRTFVRDDSLKGVIALMPCAKADSSYPYHVVKIVKAEVQ</sequence>
<keyword evidence="2" id="KW-1185">Reference proteome</keyword>
<evidence type="ECO:0000313" key="2">
    <source>
        <dbReference type="Proteomes" id="UP000196005"/>
    </source>
</evidence>
<dbReference type="AlphaFoldDB" id="A0A1Y0HGY1"/>